<evidence type="ECO:0000313" key="3">
    <source>
        <dbReference type="Proteomes" id="UP000602087"/>
    </source>
</evidence>
<sequence length="138" mass="14255">MTPTAGRRPLDALRARPNLVTVALVVMSAITWFGWFAREEYVTSPEGNVSGPYVAWQVLGAVLTLAVLVVVGARTLGVPLTATWVAVGFAGGFGVKGAMTDDTGLYLVGTLLVAVGTFVGALAVGWLASLPGRDDAHA</sequence>
<keyword evidence="1" id="KW-0472">Membrane</keyword>
<dbReference type="Proteomes" id="UP000602087">
    <property type="component" value="Unassembled WGS sequence"/>
</dbReference>
<reference evidence="2" key="1">
    <citation type="submission" date="2020-12" db="EMBL/GenBank/DDBJ databases">
        <title>Sanguibacter suaedae sp. nov., isolated from Suaeda aralocaspica.</title>
        <authorList>
            <person name="Ma Q."/>
        </authorList>
    </citation>
    <scope>NUCLEOTIDE SEQUENCE</scope>
    <source>
        <strain evidence="2">YZGR15</strain>
    </source>
</reference>
<name>A0A934M8I4_9MICO</name>
<feature type="transmembrane region" description="Helical" evidence="1">
    <location>
        <begin position="105"/>
        <end position="128"/>
    </location>
</feature>
<dbReference type="AlphaFoldDB" id="A0A934M8I4"/>
<organism evidence="2 3">
    <name type="scientific">Sanguibacter suaedae</name>
    <dbReference type="NCBI Taxonomy" id="2795737"/>
    <lineage>
        <taxon>Bacteria</taxon>
        <taxon>Bacillati</taxon>
        <taxon>Actinomycetota</taxon>
        <taxon>Actinomycetes</taxon>
        <taxon>Micrococcales</taxon>
        <taxon>Sanguibacteraceae</taxon>
        <taxon>Sanguibacter</taxon>
    </lineage>
</organism>
<protein>
    <submittedName>
        <fullName evidence="2">Uncharacterized protein</fullName>
    </submittedName>
</protein>
<accession>A0A934M8I4</accession>
<keyword evidence="3" id="KW-1185">Reference proteome</keyword>
<keyword evidence="1" id="KW-0812">Transmembrane</keyword>
<keyword evidence="1" id="KW-1133">Transmembrane helix</keyword>
<evidence type="ECO:0000313" key="2">
    <source>
        <dbReference type="EMBL" id="MBI9113608.1"/>
    </source>
</evidence>
<dbReference type="RefSeq" id="WP_198732168.1">
    <property type="nucleotide sequence ID" value="NZ_JAEINH010000001.1"/>
</dbReference>
<gene>
    <name evidence="2" type="ORF">JAV76_01110</name>
</gene>
<proteinExistence type="predicted"/>
<dbReference type="EMBL" id="JAEINH010000001">
    <property type="protein sequence ID" value="MBI9113608.1"/>
    <property type="molecule type" value="Genomic_DNA"/>
</dbReference>
<feature type="transmembrane region" description="Helical" evidence="1">
    <location>
        <begin position="17"/>
        <end position="35"/>
    </location>
</feature>
<comment type="caution">
    <text evidence="2">The sequence shown here is derived from an EMBL/GenBank/DDBJ whole genome shotgun (WGS) entry which is preliminary data.</text>
</comment>
<feature type="transmembrane region" description="Helical" evidence="1">
    <location>
        <begin position="55"/>
        <end position="73"/>
    </location>
</feature>
<evidence type="ECO:0000256" key="1">
    <source>
        <dbReference type="SAM" id="Phobius"/>
    </source>
</evidence>
<feature type="transmembrane region" description="Helical" evidence="1">
    <location>
        <begin position="80"/>
        <end position="99"/>
    </location>
</feature>